<evidence type="ECO:0000313" key="2">
    <source>
        <dbReference type="Proteomes" id="UP000770661"/>
    </source>
</evidence>
<protein>
    <submittedName>
        <fullName evidence="1">Uncharacterized protein</fullName>
    </submittedName>
</protein>
<sequence>MIRGNGVEEIPQHMAFVVPQAWMRGGGRRLLRSICGSGASKPCSLSRTSKETCHPFCHHLDAFTPLPPLSPWTRSRSAPLALAKSTSSGVSHGCVKEVWGGRGGNPQVWQGKAGGEAAIHAGEIFAQEDCEGFFVEQKTLLTPSTEKKMLQNKNKCLPWHNADNTYSEPSNLLKWGRGCNKARVLESREREQLKVTQGHGDVPPWMSS</sequence>
<organism evidence="1 2">
    <name type="scientific">Chionoecetes opilio</name>
    <name type="common">Atlantic snow crab</name>
    <name type="synonym">Cancer opilio</name>
    <dbReference type="NCBI Taxonomy" id="41210"/>
    <lineage>
        <taxon>Eukaryota</taxon>
        <taxon>Metazoa</taxon>
        <taxon>Ecdysozoa</taxon>
        <taxon>Arthropoda</taxon>
        <taxon>Crustacea</taxon>
        <taxon>Multicrustacea</taxon>
        <taxon>Malacostraca</taxon>
        <taxon>Eumalacostraca</taxon>
        <taxon>Eucarida</taxon>
        <taxon>Decapoda</taxon>
        <taxon>Pleocyemata</taxon>
        <taxon>Brachyura</taxon>
        <taxon>Eubrachyura</taxon>
        <taxon>Majoidea</taxon>
        <taxon>Majidae</taxon>
        <taxon>Chionoecetes</taxon>
    </lineage>
</organism>
<name>A0A8J5D3K7_CHIOP</name>
<evidence type="ECO:0000313" key="1">
    <source>
        <dbReference type="EMBL" id="KAG0728222.1"/>
    </source>
</evidence>
<dbReference type="AlphaFoldDB" id="A0A8J5D3K7"/>
<dbReference type="Proteomes" id="UP000770661">
    <property type="component" value="Unassembled WGS sequence"/>
</dbReference>
<keyword evidence="2" id="KW-1185">Reference proteome</keyword>
<proteinExistence type="predicted"/>
<gene>
    <name evidence="1" type="ORF">GWK47_003785</name>
</gene>
<reference evidence="1" key="1">
    <citation type="submission" date="2020-07" db="EMBL/GenBank/DDBJ databases">
        <title>The High-quality genome of the commercially important snow crab, Chionoecetes opilio.</title>
        <authorList>
            <person name="Jeong J.-H."/>
            <person name="Ryu S."/>
        </authorList>
    </citation>
    <scope>NUCLEOTIDE SEQUENCE</scope>
    <source>
        <strain evidence="1">MADBK_172401_WGS</strain>
        <tissue evidence="1">Digestive gland</tissue>
    </source>
</reference>
<comment type="caution">
    <text evidence="1">The sequence shown here is derived from an EMBL/GenBank/DDBJ whole genome shotgun (WGS) entry which is preliminary data.</text>
</comment>
<dbReference type="EMBL" id="JACEEZ010002471">
    <property type="protein sequence ID" value="KAG0728222.1"/>
    <property type="molecule type" value="Genomic_DNA"/>
</dbReference>
<accession>A0A8J5D3K7</accession>